<keyword evidence="3 5" id="KW-0808">Transferase</keyword>
<dbReference type="RefSeq" id="WP_301118687.1">
    <property type="nucleotide sequence ID" value="NZ_JAUHPX010000004.1"/>
</dbReference>
<dbReference type="GO" id="GO:0016757">
    <property type="term" value="F:glycosyltransferase activity"/>
    <property type="evidence" value="ECO:0007669"/>
    <property type="project" value="UniProtKB-KW"/>
</dbReference>
<sequence>MPKLTVMMPALNAARTIESAVRSTLRAMPNDSELLIWDDGSVDSTGDRVEAIADNRIRLVRSETSVGGGEARRRMIAGTDSDLVASMDADDLCMPWRFRAQIPALQGADLVFGSVVRFGDSIRQLRPSAPFAYNPFDASAALLFHSAFSHPTALMRRAAIVEAGNYSDLRVAQDYELWLRLAAQGANIRKVARPVVAYRQSQSQVSRSEGYTERVRSQAQLGISYSAAAERFFGDTPRWREFAKPTTERELDAVGLANDLASLIPKLSLQLRRHYGKHLSRGRTTMFGASPWPV</sequence>
<dbReference type="EMBL" id="JAUHPX010000004">
    <property type="protein sequence ID" value="MDN4488205.1"/>
    <property type="molecule type" value="Genomic_DNA"/>
</dbReference>
<protein>
    <submittedName>
        <fullName evidence="5">Glycosyltransferase</fullName>
        <ecNumber evidence="5">2.4.-.-</ecNumber>
    </submittedName>
</protein>
<organism evidence="5 6">
    <name type="scientific">Demequina lignilytica</name>
    <dbReference type="NCBI Taxonomy" id="3051663"/>
    <lineage>
        <taxon>Bacteria</taxon>
        <taxon>Bacillati</taxon>
        <taxon>Actinomycetota</taxon>
        <taxon>Actinomycetes</taxon>
        <taxon>Micrococcales</taxon>
        <taxon>Demequinaceae</taxon>
        <taxon>Demequina</taxon>
    </lineage>
</organism>
<comment type="caution">
    <text evidence="5">The sequence shown here is derived from an EMBL/GenBank/DDBJ whole genome shotgun (WGS) entry which is preliminary data.</text>
</comment>
<dbReference type="InterPro" id="IPR029044">
    <property type="entry name" value="Nucleotide-diphossugar_trans"/>
</dbReference>
<reference evidence="5" key="1">
    <citation type="submission" date="2023-06" db="EMBL/GenBank/DDBJ databases">
        <title>Sysu t00039.</title>
        <authorList>
            <person name="Gao L."/>
            <person name="Fang B.-Z."/>
            <person name="Li W.-J."/>
        </authorList>
    </citation>
    <scope>NUCLEOTIDE SEQUENCE</scope>
    <source>
        <strain evidence="5">SYSU T00039</strain>
    </source>
</reference>
<keyword evidence="2 5" id="KW-0328">Glycosyltransferase</keyword>
<evidence type="ECO:0000259" key="4">
    <source>
        <dbReference type="Pfam" id="PF00535"/>
    </source>
</evidence>
<evidence type="ECO:0000256" key="3">
    <source>
        <dbReference type="ARBA" id="ARBA00022679"/>
    </source>
</evidence>
<dbReference type="Pfam" id="PF00535">
    <property type="entry name" value="Glycos_transf_2"/>
    <property type="match status" value="1"/>
</dbReference>
<comment type="similarity">
    <text evidence="1">Belongs to the glycosyltransferase 2 family.</text>
</comment>
<dbReference type="AlphaFoldDB" id="A0AAW7M8V9"/>
<proteinExistence type="inferred from homology"/>
<dbReference type="PANTHER" id="PTHR43685:SF5">
    <property type="entry name" value="GLYCOSYLTRANSFERASE EPSE-RELATED"/>
    <property type="match status" value="1"/>
</dbReference>
<dbReference type="Gene3D" id="3.90.550.10">
    <property type="entry name" value="Spore Coat Polysaccharide Biosynthesis Protein SpsA, Chain A"/>
    <property type="match status" value="1"/>
</dbReference>
<accession>A0AAW7M8V9</accession>
<dbReference type="PANTHER" id="PTHR43685">
    <property type="entry name" value="GLYCOSYLTRANSFERASE"/>
    <property type="match status" value="1"/>
</dbReference>
<feature type="domain" description="Glycosyltransferase 2-like" evidence="4">
    <location>
        <begin position="5"/>
        <end position="159"/>
    </location>
</feature>
<dbReference type="SUPFAM" id="SSF53448">
    <property type="entry name" value="Nucleotide-diphospho-sugar transferases"/>
    <property type="match status" value="1"/>
</dbReference>
<name>A0AAW7M8V9_9MICO</name>
<evidence type="ECO:0000313" key="5">
    <source>
        <dbReference type="EMBL" id="MDN4488205.1"/>
    </source>
</evidence>
<evidence type="ECO:0000256" key="1">
    <source>
        <dbReference type="ARBA" id="ARBA00006739"/>
    </source>
</evidence>
<dbReference type="Proteomes" id="UP001172737">
    <property type="component" value="Unassembled WGS sequence"/>
</dbReference>
<keyword evidence="6" id="KW-1185">Reference proteome</keyword>
<evidence type="ECO:0000313" key="6">
    <source>
        <dbReference type="Proteomes" id="UP001172737"/>
    </source>
</evidence>
<gene>
    <name evidence="5" type="ORF">QQX10_08500</name>
</gene>
<dbReference type="InterPro" id="IPR001173">
    <property type="entry name" value="Glyco_trans_2-like"/>
</dbReference>
<dbReference type="EC" id="2.4.-.-" evidence="5"/>
<dbReference type="InterPro" id="IPR050834">
    <property type="entry name" value="Glycosyltransf_2"/>
</dbReference>
<evidence type="ECO:0000256" key="2">
    <source>
        <dbReference type="ARBA" id="ARBA00022676"/>
    </source>
</evidence>